<evidence type="ECO:0000256" key="2">
    <source>
        <dbReference type="ARBA" id="ARBA00023015"/>
    </source>
</evidence>
<keyword evidence="3" id="KW-0804">Transcription</keyword>
<evidence type="ECO:0000313" key="6">
    <source>
        <dbReference type="Proteomes" id="UP001596484"/>
    </source>
</evidence>
<dbReference type="RefSeq" id="WP_378400477.1">
    <property type="nucleotide sequence ID" value="NZ_JBHTCS010000001.1"/>
</dbReference>
<dbReference type="EMBL" id="JBHTCS010000001">
    <property type="protein sequence ID" value="MFC7446377.1"/>
    <property type="molecule type" value="Genomic_DNA"/>
</dbReference>
<gene>
    <name evidence="5" type="ORF">ACFQS9_00580</name>
</gene>
<evidence type="ECO:0000313" key="5">
    <source>
        <dbReference type="EMBL" id="MFC7446377.1"/>
    </source>
</evidence>
<dbReference type="InterPro" id="IPR036271">
    <property type="entry name" value="Tet_transcr_reg_TetR-rel_C_sf"/>
</dbReference>
<evidence type="ECO:0000256" key="1">
    <source>
        <dbReference type="ARBA" id="ARBA00022491"/>
    </source>
</evidence>
<dbReference type="InterPro" id="IPR009057">
    <property type="entry name" value="Homeodomain-like_sf"/>
</dbReference>
<dbReference type="Proteomes" id="UP001596484">
    <property type="component" value="Unassembled WGS sequence"/>
</dbReference>
<dbReference type="SUPFAM" id="SSF46689">
    <property type="entry name" value="Homeodomain-like"/>
    <property type="match status" value="1"/>
</dbReference>
<sequence>MPRPPRRLLSAQIIVDAALKMVDAAGDFTMPGLAERLNVRPSSLYNHVSGRAEIIELMRAQAMASIRLDEHGAAPNGWIDTVASLAREYRLSYSKHPRLIPLLTAHTVQTDVAFGMYNALATAFTAGGFSPAEVLHAITALDSFVLGSALDLAAPREVWASTPRANEPMRAALAAAGGAPNRADDAFEFGLRVLIAGLRAEASSGSA</sequence>
<name>A0ABW2RRL2_9NOCA</name>
<keyword evidence="1" id="KW-0678">Repressor</keyword>
<feature type="domain" description="Tetracycline repressor TetR C-terminal" evidence="4">
    <location>
        <begin position="75"/>
        <end position="200"/>
    </location>
</feature>
<comment type="caution">
    <text evidence="5">The sequence shown here is derived from an EMBL/GenBank/DDBJ whole genome shotgun (WGS) entry which is preliminary data.</text>
</comment>
<organism evidence="5 6">
    <name type="scientific">Rhodococcus daqingensis</name>
    <dbReference type="NCBI Taxonomy" id="2479363"/>
    <lineage>
        <taxon>Bacteria</taxon>
        <taxon>Bacillati</taxon>
        <taxon>Actinomycetota</taxon>
        <taxon>Actinomycetes</taxon>
        <taxon>Mycobacteriales</taxon>
        <taxon>Nocardiaceae</taxon>
        <taxon>Rhodococcus</taxon>
    </lineage>
</organism>
<reference evidence="6" key="1">
    <citation type="journal article" date="2019" name="Int. J. Syst. Evol. Microbiol.">
        <title>The Global Catalogue of Microorganisms (GCM) 10K type strain sequencing project: providing services to taxonomists for standard genome sequencing and annotation.</title>
        <authorList>
            <consortium name="The Broad Institute Genomics Platform"/>
            <consortium name="The Broad Institute Genome Sequencing Center for Infectious Disease"/>
            <person name="Wu L."/>
            <person name="Ma J."/>
        </authorList>
    </citation>
    <scope>NUCLEOTIDE SEQUENCE [LARGE SCALE GENOMIC DNA]</scope>
    <source>
        <strain evidence="6">ICMP 19430</strain>
    </source>
</reference>
<evidence type="ECO:0000256" key="3">
    <source>
        <dbReference type="ARBA" id="ARBA00023163"/>
    </source>
</evidence>
<keyword evidence="2" id="KW-0805">Transcription regulation</keyword>
<proteinExistence type="predicted"/>
<accession>A0ABW2RRL2</accession>
<dbReference type="Pfam" id="PF02909">
    <property type="entry name" value="TetR_C_1"/>
    <property type="match status" value="1"/>
</dbReference>
<dbReference type="Gene3D" id="1.10.357.10">
    <property type="entry name" value="Tetracycline Repressor, domain 2"/>
    <property type="match status" value="1"/>
</dbReference>
<evidence type="ECO:0000259" key="4">
    <source>
        <dbReference type="Pfam" id="PF02909"/>
    </source>
</evidence>
<protein>
    <submittedName>
        <fullName evidence="5">TetR/AcrR family transcriptional regulator C-terminal domain-containing protein</fullName>
    </submittedName>
</protein>
<dbReference type="SUPFAM" id="SSF48498">
    <property type="entry name" value="Tetracyclin repressor-like, C-terminal domain"/>
    <property type="match status" value="1"/>
</dbReference>
<dbReference type="InterPro" id="IPR004111">
    <property type="entry name" value="Repressor_TetR_C"/>
</dbReference>
<dbReference type="PRINTS" id="PR00400">
    <property type="entry name" value="TETREPRESSOR"/>
</dbReference>
<keyword evidence="6" id="KW-1185">Reference proteome</keyword>
<dbReference type="InterPro" id="IPR003012">
    <property type="entry name" value="Tet_transcr_reg_TetR"/>
</dbReference>